<reference evidence="1 2" key="1">
    <citation type="journal article" date="2020" name="Front. Plant Sci.">
        <title>Isolation of Rhizosphere Bacteria That Improve Quality and Water Stress Tolerance in Greenhouse Ornamentals.</title>
        <authorList>
            <person name="Nordstedt N.P."/>
            <person name="Jones M.L."/>
        </authorList>
    </citation>
    <scope>NUCLEOTIDE SEQUENCE [LARGE SCALE GENOMIC DNA]</scope>
    <source>
        <strain evidence="1 2">C6C2</strain>
    </source>
</reference>
<dbReference type="RefSeq" id="WP_079218119.1">
    <property type="nucleotide sequence ID" value="NZ_CP018845.1"/>
</dbReference>
<sequence>MSEIFLDDASLDRLTGIRRGRTRAGVKQTKHEMQAAFLRESGIPFIPNARGRPVVLLSAVESRRTTDTPKKGWKPAAIGA</sequence>
<gene>
    <name evidence="1" type="ORF">HNO84_13910</name>
</gene>
<keyword evidence="2" id="KW-1185">Reference proteome</keyword>
<organism evidence="1 2">
    <name type="scientific">Herbaspirillum robiniae</name>
    <dbReference type="NCBI Taxonomy" id="2014887"/>
    <lineage>
        <taxon>Bacteria</taxon>
        <taxon>Pseudomonadati</taxon>
        <taxon>Pseudomonadota</taxon>
        <taxon>Betaproteobacteria</taxon>
        <taxon>Burkholderiales</taxon>
        <taxon>Oxalobacteraceae</taxon>
        <taxon>Herbaspirillum</taxon>
    </lineage>
</organism>
<protein>
    <submittedName>
        <fullName evidence="1">DUF4224 domain-containing protein</fullName>
    </submittedName>
</protein>
<evidence type="ECO:0000313" key="1">
    <source>
        <dbReference type="EMBL" id="NUU02698.1"/>
    </source>
</evidence>
<dbReference type="EMBL" id="JABFMT010000013">
    <property type="protein sequence ID" value="NUU02698.1"/>
    <property type="molecule type" value="Genomic_DNA"/>
</dbReference>
<comment type="caution">
    <text evidence="1">The sequence shown here is derived from an EMBL/GenBank/DDBJ whole genome shotgun (WGS) entry which is preliminary data.</text>
</comment>
<accession>A0ABX2M0E0</accession>
<name>A0ABX2M0E0_9BURK</name>
<proteinExistence type="predicted"/>
<evidence type="ECO:0000313" key="2">
    <source>
        <dbReference type="Proteomes" id="UP000536746"/>
    </source>
</evidence>
<dbReference type="Proteomes" id="UP000536746">
    <property type="component" value="Unassembled WGS sequence"/>
</dbReference>